<dbReference type="Gene3D" id="2.170.300.10">
    <property type="entry name" value="Tie2 ligand-binding domain superfamily"/>
    <property type="match status" value="1"/>
</dbReference>
<dbReference type="GeneID" id="111116074"/>
<protein>
    <submittedName>
        <fullName evidence="3">Uncharacterized protein LOC111116074</fullName>
    </submittedName>
</protein>
<dbReference type="AlphaFoldDB" id="A0A8B8C4Y9"/>
<accession>A0A8B8C4Y9</accession>
<proteinExistence type="predicted"/>
<keyword evidence="1" id="KW-0472">Membrane</keyword>
<reference evidence="3" key="1">
    <citation type="submission" date="2025-08" db="UniProtKB">
        <authorList>
            <consortium name="RefSeq"/>
        </authorList>
    </citation>
    <scope>IDENTIFICATION</scope>
    <source>
        <tissue evidence="3">Whole sample</tissue>
    </source>
</reference>
<keyword evidence="1" id="KW-0812">Transmembrane</keyword>
<keyword evidence="1" id="KW-1133">Transmembrane helix</keyword>
<feature type="transmembrane region" description="Helical" evidence="1">
    <location>
        <begin position="74"/>
        <end position="98"/>
    </location>
</feature>
<dbReference type="KEGG" id="cvn:111116074"/>
<dbReference type="OrthoDB" id="6053916at2759"/>
<organism evidence="2 3">
    <name type="scientific">Crassostrea virginica</name>
    <name type="common">Eastern oyster</name>
    <dbReference type="NCBI Taxonomy" id="6565"/>
    <lineage>
        <taxon>Eukaryota</taxon>
        <taxon>Metazoa</taxon>
        <taxon>Spiralia</taxon>
        <taxon>Lophotrochozoa</taxon>
        <taxon>Mollusca</taxon>
        <taxon>Bivalvia</taxon>
        <taxon>Autobranchia</taxon>
        <taxon>Pteriomorphia</taxon>
        <taxon>Ostreida</taxon>
        <taxon>Ostreoidea</taxon>
        <taxon>Ostreidae</taxon>
        <taxon>Crassostrea</taxon>
    </lineage>
</organism>
<dbReference type="RefSeq" id="XP_022310768.1">
    <property type="nucleotide sequence ID" value="XM_022455060.1"/>
</dbReference>
<dbReference type="Proteomes" id="UP000694844">
    <property type="component" value="Chromosome 9"/>
</dbReference>
<evidence type="ECO:0000256" key="1">
    <source>
        <dbReference type="SAM" id="Phobius"/>
    </source>
</evidence>
<evidence type="ECO:0000313" key="2">
    <source>
        <dbReference type="Proteomes" id="UP000694844"/>
    </source>
</evidence>
<name>A0A8B8C4Y9_CRAVI</name>
<keyword evidence="2" id="KW-1185">Reference proteome</keyword>
<gene>
    <name evidence="3" type="primary">LOC111116074</name>
</gene>
<evidence type="ECO:0000313" key="3">
    <source>
        <dbReference type="RefSeq" id="XP_022310768.1"/>
    </source>
</evidence>
<sequence>MIEEECTECIGYFGINCGVPCLAGWFGPQCKLFCNCSENETCNPFVGCLSAKNLDSVCITNKTWSFEEEFNNCILWQLVVALLGIQVVAIFAFIGCSIRRKLKWRRKLEIYVTETAGHFRRRMDDSAADQTVEREERKSANYDGHLLRRKEANGDVYSRIHFKKVSTVQNSSDEYSVIMKQYKRLEENVIKPDDVIKTHHAPVSKSSTKDTQERKIYTLAKYREEKQLDLSG</sequence>